<accession>A0ABR0KLC3</accession>
<evidence type="ECO:0000313" key="2">
    <source>
        <dbReference type="EMBL" id="KAK5099033.1"/>
    </source>
</evidence>
<name>A0ABR0KLC3_9EURO</name>
<feature type="region of interest" description="Disordered" evidence="1">
    <location>
        <begin position="139"/>
        <end position="186"/>
    </location>
</feature>
<sequence length="186" mass="20365">MSLPSNAEKYWQENYDEVWRLFGQREQDEDAFHNLCTSMLDNANLPLAYRVTCQFLIAYTSDSPDVELQKALDVVRVIEDMEESGAVPRTDWLRRSKEDIERAIQMLRDAIASDTSDVPELTAEAATISSEAITQAGAGAGAGTGAGAQEETAASSMVHPGVEQAEQDKEILLESEVTTTGPISHE</sequence>
<feature type="compositionally biased region" description="Polar residues" evidence="1">
    <location>
        <begin position="176"/>
        <end position="186"/>
    </location>
</feature>
<proteinExistence type="predicted"/>
<evidence type="ECO:0000256" key="1">
    <source>
        <dbReference type="SAM" id="MobiDB-lite"/>
    </source>
</evidence>
<evidence type="ECO:0000313" key="3">
    <source>
        <dbReference type="Proteomes" id="UP001345013"/>
    </source>
</evidence>
<gene>
    <name evidence="2" type="ORF">LTR24_001661</name>
</gene>
<comment type="caution">
    <text evidence="2">The sequence shown here is derived from an EMBL/GenBank/DDBJ whole genome shotgun (WGS) entry which is preliminary data.</text>
</comment>
<reference evidence="2 3" key="1">
    <citation type="submission" date="2023-08" db="EMBL/GenBank/DDBJ databases">
        <title>Black Yeasts Isolated from many extreme environments.</title>
        <authorList>
            <person name="Coleine C."/>
            <person name="Stajich J.E."/>
            <person name="Selbmann L."/>
        </authorList>
    </citation>
    <scope>NUCLEOTIDE SEQUENCE [LARGE SCALE GENOMIC DNA]</scope>
    <source>
        <strain evidence="2 3">CCFEE 5885</strain>
    </source>
</reference>
<keyword evidence="3" id="KW-1185">Reference proteome</keyword>
<dbReference type="Proteomes" id="UP001345013">
    <property type="component" value="Unassembled WGS sequence"/>
</dbReference>
<organism evidence="2 3">
    <name type="scientific">Lithohypha guttulata</name>
    <dbReference type="NCBI Taxonomy" id="1690604"/>
    <lineage>
        <taxon>Eukaryota</taxon>
        <taxon>Fungi</taxon>
        <taxon>Dikarya</taxon>
        <taxon>Ascomycota</taxon>
        <taxon>Pezizomycotina</taxon>
        <taxon>Eurotiomycetes</taxon>
        <taxon>Chaetothyriomycetidae</taxon>
        <taxon>Chaetothyriales</taxon>
        <taxon>Trichomeriaceae</taxon>
        <taxon>Lithohypha</taxon>
    </lineage>
</organism>
<dbReference type="EMBL" id="JAVRRG010000012">
    <property type="protein sequence ID" value="KAK5099033.1"/>
    <property type="molecule type" value="Genomic_DNA"/>
</dbReference>
<protein>
    <submittedName>
        <fullName evidence="2">Uncharacterized protein</fullName>
    </submittedName>
</protein>